<dbReference type="AlphaFoldDB" id="A0A1H0ZXM6"/>
<evidence type="ECO:0000259" key="7">
    <source>
        <dbReference type="Pfam" id="PF04101"/>
    </source>
</evidence>
<dbReference type="GO" id="GO:0016020">
    <property type="term" value="C:membrane"/>
    <property type="evidence" value="ECO:0007669"/>
    <property type="project" value="UniProtKB-SubCell"/>
</dbReference>
<dbReference type="Gene3D" id="3.40.50.2000">
    <property type="entry name" value="Glycogen Phosphorylase B"/>
    <property type="match status" value="1"/>
</dbReference>
<feature type="domain" description="Glycosyl transferase family 28 C-terminal" evidence="7">
    <location>
        <begin position="216"/>
        <end position="359"/>
    </location>
</feature>
<keyword evidence="3" id="KW-0328">Glycosyltransferase</keyword>
<dbReference type="PANTHER" id="PTHR43025:SF3">
    <property type="entry name" value="MONOGALACTOSYLDIACYLGLYCEROL SYNTHASE 1, CHLOROPLASTIC"/>
    <property type="match status" value="1"/>
</dbReference>
<dbReference type="RefSeq" id="WP_092521724.1">
    <property type="nucleotide sequence ID" value="NZ_FNKO01000001.1"/>
</dbReference>
<keyword evidence="10" id="KW-0012">Acyltransferase</keyword>
<dbReference type="InterPro" id="IPR050519">
    <property type="entry name" value="Glycosyltransf_28_UgtP"/>
</dbReference>
<proteinExistence type="inferred from homology"/>
<dbReference type="STRING" id="995062.SAMN04489718_1299"/>
<evidence type="ECO:0000256" key="5">
    <source>
        <dbReference type="SAM" id="MobiDB-lite"/>
    </source>
</evidence>
<dbReference type="Pfam" id="PF06925">
    <property type="entry name" value="MGDG_synth"/>
    <property type="match status" value="1"/>
</dbReference>
<gene>
    <name evidence="10" type="ORF">SAMN04489718_1299</name>
</gene>
<dbReference type="InterPro" id="IPR004255">
    <property type="entry name" value="O-acyltransferase_WSD1_N"/>
</dbReference>
<dbReference type="InterPro" id="IPR009695">
    <property type="entry name" value="Diacylglyc_glucosyltr_N"/>
</dbReference>
<dbReference type="GO" id="GO:0045017">
    <property type="term" value="P:glycerolipid biosynthetic process"/>
    <property type="evidence" value="ECO:0007669"/>
    <property type="project" value="InterPro"/>
</dbReference>
<evidence type="ECO:0000256" key="1">
    <source>
        <dbReference type="ARBA" id="ARBA00004370"/>
    </source>
</evidence>
<evidence type="ECO:0000313" key="11">
    <source>
        <dbReference type="Proteomes" id="UP000199301"/>
    </source>
</evidence>
<sequence length="831" mass="90582">MTPYDPPDRKPERVLLLSADIGEGHNATAHATEEALQRLWPGCETLRLDTLKVMGPGVGPLFRWIYVRNVESTPWLYDLFYNALWRQRWFADASRGFVGAWVGPLLRRRIRDHSPDVVVSTYPMATAGLNRLRRRGELTDVPVSAIVSDFCPHPFWVYPEVDLHYVMSRASLRELHRAQPDAAGAVCVPPVSEQFRPVDKDSARRSAGVPVEGFQLLIACGSLAFGAVERAVDTALAEPGVDHVVVACGRNEQLRLRLLERPDPAGKLLPLGWRDDMPELTAAADVVLSNAGGATALEAMACGRTVLMFEPIAGHGRANAELMARAGLAELCHDTGELAKTLHELSTDGQRLESREREVLEHATSGEFTEQVSRLARLPLHRGGRGLRAQDRFFVHAAESAVPQQTGAILRLDEIPEGRTAQDWAQHLAGLIEQRARQLPLLRNVLVQRPLRAPSWYTAARIDPRWHLEHREVDEHASPGAIRDFFASAVRTDRPPWQLMVLRTPERTLILAKLHHALGDGIAVTSTLVRLLRDDGDQLDQHAATARQAGSSAAGSSPSSIVRSRLRQVRTAARGFVSLATAGSAPTSPLNGPSAPGRSFDSVELPMREVRNTARTHGVPRSVLLIGLVAEALHRVLDEHEGTTSGQRMRVMVPRTTRTSRANASAEVFGNHTAAVSVDLPVGPMSPAERLERVTRALEDSQRSGQPLAAGIVMSALGLLPTPLHRVIVRTIYQRRFFNAIVSAMPGSPRPPRVWGALVAGVIPVLPLASGVGTAVGMISWGETVGVGVTVDARSGRHAERLGQRTREILEELASSPAEPEISRAAPRGRG</sequence>
<dbReference type="GO" id="GO:0016758">
    <property type="term" value="F:hexosyltransferase activity"/>
    <property type="evidence" value="ECO:0007669"/>
    <property type="project" value="InterPro"/>
</dbReference>
<feature type="domain" description="Diacylglycerol glucosyltransferase N-terminal" evidence="8">
    <location>
        <begin position="25"/>
        <end position="174"/>
    </location>
</feature>
<organism evidence="10 11">
    <name type="scientific">Actinopolyspora saharensis</name>
    <dbReference type="NCBI Taxonomy" id="995062"/>
    <lineage>
        <taxon>Bacteria</taxon>
        <taxon>Bacillati</taxon>
        <taxon>Actinomycetota</taxon>
        <taxon>Actinomycetes</taxon>
        <taxon>Actinopolysporales</taxon>
        <taxon>Actinopolysporaceae</taxon>
        <taxon>Actinopolyspora</taxon>
    </lineage>
</organism>
<feature type="region of interest" description="Disordered" evidence="5">
    <location>
        <begin position="580"/>
        <end position="599"/>
    </location>
</feature>
<dbReference type="InterPro" id="IPR007235">
    <property type="entry name" value="Glyco_trans_28_C"/>
</dbReference>
<dbReference type="EMBL" id="FNKO01000001">
    <property type="protein sequence ID" value="SDQ32149.1"/>
    <property type="molecule type" value="Genomic_DNA"/>
</dbReference>
<name>A0A1H0ZXM6_9ACTN</name>
<evidence type="ECO:0000313" key="10">
    <source>
        <dbReference type="EMBL" id="SDQ32149.1"/>
    </source>
</evidence>
<dbReference type="Pfam" id="PF04101">
    <property type="entry name" value="Glyco_tran_28_C"/>
    <property type="match status" value="1"/>
</dbReference>
<dbReference type="Proteomes" id="UP000199301">
    <property type="component" value="Unassembled WGS sequence"/>
</dbReference>
<dbReference type="PANTHER" id="PTHR43025">
    <property type="entry name" value="MONOGALACTOSYLDIACYLGLYCEROL SYNTHASE"/>
    <property type="match status" value="1"/>
</dbReference>
<evidence type="ECO:0000256" key="3">
    <source>
        <dbReference type="ARBA" id="ARBA00022676"/>
    </source>
</evidence>
<dbReference type="Pfam" id="PF06974">
    <property type="entry name" value="WS_DGAT_C"/>
    <property type="match status" value="1"/>
</dbReference>
<evidence type="ECO:0000259" key="6">
    <source>
        <dbReference type="Pfam" id="PF03007"/>
    </source>
</evidence>
<dbReference type="InterPro" id="IPR009721">
    <property type="entry name" value="O-acyltransferase_WSD1_C"/>
</dbReference>
<dbReference type="OrthoDB" id="9810950at2"/>
<dbReference type="GO" id="GO:0009247">
    <property type="term" value="P:glycolipid biosynthetic process"/>
    <property type="evidence" value="ECO:0007669"/>
    <property type="project" value="InterPro"/>
</dbReference>
<evidence type="ECO:0000256" key="2">
    <source>
        <dbReference type="ARBA" id="ARBA00006962"/>
    </source>
</evidence>
<protein>
    <submittedName>
        <fullName evidence="10">Acyltransferase, WS/DGAT/MGAT</fullName>
    </submittedName>
</protein>
<dbReference type="GO" id="GO:0004144">
    <property type="term" value="F:diacylglycerol O-acyltransferase activity"/>
    <property type="evidence" value="ECO:0007669"/>
    <property type="project" value="InterPro"/>
</dbReference>
<evidence type="ECO:0000256" key="4">
    <source>
        <dbReference type="ARBA" id="ARBA00022679"/>
    </source>
</evidence>
<comment type="similarity">
    <text evidence="2">Belongs to the glycosyltransferase 28 family.</text>
</comment>
<feature type="domain" description="O-acyltransferase WSD1 C-terminal" evidence="9">
    <location>
        <begin position="670"/>
        <end position="813"/>
    </location>
</feature>
<keyword evidence="4 10" id="KW-0808">Transferase</keyword>
<dbReference type="Pfam" id="PF03007">
    <property type="entry name" value="WS_DGAT_cat"/>
    <property type="match status" value="1"/>
</dbReference>
<evidence type="ECO:0000259" key="9">
    <source>
        <dbReference type="Pfam" id="PF06974"/>
    </source>
</evidence>
<keyword evidence="11" id="KW-1185">Reference proteome</keyword>
<evidence type="ECO:0000259" key="8">
    <source>
        <dbReference type="Pfam" id="PF06925"/>
    </source>
</evidence>
<dbReference type="SUPFAM" id="SSF53756">
    <property type="entry name" value="UDP-Glycosyltransferase/glycogen phosphorylase"/>
    <property type="match status" value="1"/>
</dbReference>
<reference evidence="11" key="1">
    <citation type="submission" date="2016-10" db="EMBL/GenBank/DDBJ databases">
        <authorList>
            <person name="Varghese N."/>
            <person name="Submissions S."/>
        </authorList>
    </citation>
    <scope>NUCLEOTIDE SEQUENCE [LARGE SCALE GENOMIC DNA]</scope>
    <source>
        <strain evidence="11">DSM 45459</strain>
    </source>
</reference>
<feature type="domain" description="O-acyltransferase WSD1-like N-terminal" evidence="6">
    <location>
        <begin position="387"/>
        <end position="619"/>
    </location>
</feature>
<accession>A0A1H0ZXM6</accession>
<comment type="subcellular location">
    <subcellularLocation>
        <location evidence="1">Membrane</location>
    </subcellularLocation>
</comment>